<feature type="domain" description="Peptidase S1" evidence="4">
    <location>
        <begin position="31"/>
        <end position="197"/>
    </location>
</feature>
<keyword evidence="1" id="KW-1015">Disulfide bond</keyword>
<proteinExistence type="inferred from homology"/>
<evidence type="ECO:0000313" key="5">
    <source>
        <dbReference type="Proteomes" id="UP000887566"/>
    </source>
</evidence>
<keyword evidence="3" id="KW-0732">Signal</keyword>
<organism evidence="5 6">
    <name type="scientific">Plectus sambesii</name>
    <dbReference type="NCBI Taxonomy" id="2011161"/>
    <lineage>
        <taxon>Eukaryota</taxon>
        <taxon>Metazoa</taxon>
        <taxon>Ecdysozoa</taxon>
        <taxon>Nematoda</taxon>
        <taxon>Chromadorea</taxon>
        <taxon>Plectida</taxon>
        <taxon>Plectina</taxon>
        <taxon>Plectoidea</taxon>
        <taxon>Plectidae</taxon>
        <taxon>Plectus</taxon>
    </lineage>
</organism>
<dbReference type="WBParaSite" id="PSAMB.scaffold321size56811.g4625.t1">
    <property type="protein sequence ID" value="PSAMB.scaffold321size56811.g4625.t1"/>
    <property type="gene ID" value="PSAMB.scaffold321size56811.g4625"/>
</dbReference>
<evidence type="ECO:0000256" key="3">
    <source>
        <dbReference type="SAM" id="SignalP"/>
    </source>
</evidence>
<dbReference type="InterPro" id="IPR043504">
    <property type="entry name" value="Peptidase_S1_PA_chymotrypsin"/>
</dbReference>
<name>A0A914W4I5_9BILA</name>
<dbReference type="PROSITE" id="PS00134">
    <property type="entry name" value="TRYPSIN_HIS"/>
    <property type="match status" value="1"/>
</dbReference>
<evidence type="ECO:0000256" key="2">
    <source>
        <dbReference type="ARBA" id="ARBA00024195"/>
    </source>
</evidence>
<dbReference type="SMART" id="SM00020">
    <property type="entry name" value="Tryp_SPc"/>
    <property type="match status" value="1"/>
</dbReference>
<feature type="signal peptide" evidence="3">
    <location>
        <begin position="1"/>
        <end position="20"/>
    </location>
</feature>
<reference evidence="6" key="1">
    <citation type="submission" date="2022-11" db="UniProtKB">
        <authorList>
            <consortium name="WormBaseParasite"/>
        </authorList>
    </citation>
    <scope>IDENTIFICATION</scope>
</reference>
<dbReference type="SUPFAM" id="SSF50494">
    <property type="entry name" value="Trypsin-like serine proteases"/>
    <property type="match status" value="1"/>
</dbReference>
<dbReference type="GO" id="GO:0006508">
    <property type="term" value="P:proteolysis"/>
    <property type="evidence" value="ECO:0007669"/>
    <property type="project" value="InterPro"/>
</dbReference>
<dbReference type="Pfam" id="PF00089">
    <property type="entry name" value="Trypsin"/>
    <property type="match status" value="1"/>
</dbReference>
<dbReference type="Proteomes" id="UP000887566">
    <property type="component" value="Unplaced"/>
</dbReference>
<dbReference type="InterPro" id="IPR001254">
    <property type="entry name" value="Trypsin_dom"/>
</dbReference>
<keyword evidence="5" id="KW-1185">Reference proteome</keyword>
<dbReference type="InterPro" id="IPR018114">
    <property type="entry name" value="TRYPSIN_HIS"/>
</dbReference>
<dbReference type="AlphaFoldDB" id="A0A914W4I5"/>
<protein>
    <submittedName>
        <fullName evidence="6">Peptidase S1 domain-containing protein</fullName>
    </submittedName>
</protein>
<evidence type="ECO:0000256" key="1">
    <source>
        <dbReference type="ARBA" id="ARBA00023157"/>
    </source>
</evidence>
<sequence>MWAAAVFLLYALSLPPLADGVVRPDRRSLNLVHPHRHAFDYFHSHRWPWMVRFEFDQMDRRCGGTLIGSNLVLTAAHCVARVSIERIQAIVGEVNRFARTNDTIRSSALEVIVHPHYRVERIPDVSANDFLEIDINDIALVVLATRIPCNNLTKSILLPWDWLHKLTAPENLSILPARDLSTFYRCTVAGWGKMEFG</sequence>
<dbReference type="FunFam" id="2.40.10.10:FF:000068">
    <property type="entry name" value="transmembrane protease serine 2"/>
    <property type="match status" value="1"/>
</dbReference>
<accession>A0A914W4I5</accession>
<dbReference type="InterPro" id="IPR051487">
    <property type="entry name" value="Ser/Thr_Proteases_Immune/Dev"/>
</dbReference>
<evidence type="ECO:0000313" key="6">
    <source>
        <dbReference type="WBParaSite" id="PSAMB.scaffold321size56811.g4625.t1"/>
    </source>
</evidence>
<comment type="similarity">
    <text evidence="2">Belongs to the peptidase S1 family. CLIP subfamily.</text>
</comment>
<dbReference type="Gene3D" id="2.40.10.10">
    <property type="entry name" value="Trypsin-like serine proteases"/>
    <property type="match status" value="1"/>
</dbReference>
<feature type="chain" id="PRO_5037978211" evidence="3">
    <location>
        <begin position="21"/>
        <end position="197"/>
    </location>
</feature>
<dbReference type="GO" id="GO:0004252">
    <property type="term" value="F:serine-type endopeptidase activity"/>
    <property type="evidence" value="ECO:0007669"/>
    <property type="project" value="InterPro"/>
</dbReference>
<dbReference type="PROSITE" id="PS50240">
    <property type="entry name" value="TRYPSIN_DOM"/>
    <property type="match status" value="1"/>
</dbReference>
<dbReference type="InterPro" id="IPR009003">
    <property type="entry name" value="Peptidase_S1_PA"/>
</dbReference>
<dbReference type="PANTHER" id="PTHR24256">
    <property type="entry name" value="TRYPTASE-RELATED"/>
    <property type="match status" value="1"/>
</dbReference>
<evidence type="ECO:0000259" key="4">
    <source>
        <dbReference type="PROSITE" id="PS50240"/>
    </source>
</evidence>